<keyword evidence="8 12" id="KW-0808">Transferase</keyword>
<reference evidence="12" key="1">
    <citation type="submission" date="2023-03" db="EMBL/GenBank/DDBJ databases">
        <title>Multiphase analysis and comparison of six strains from genera Psychromarinibacter, Lutimaribacter, and Maritimibacter, including a novel species: Psychromarinibacter sediminicola sp. nov.</title>
        <authorList>
            <person name="Wang Y.-H."/>
            <person name="Ye M.-Q."/>
            <person name="Du Z.-J."/>
        </authorList>
    </citation>
    <scope>NUCLEOTIDE SEQUENCE</scope>
    <source>
        <strain evidence="12">C21-152</strain>
    </source>
</reference>
<evidence type="ECO:0000313" key="13">
    <source>
        <dbReference type="Proteomes" id="UP001220964"/>
    </source>
</evidence>
<dbReference type="EMBL" id="JARGYC010000045">
    <property type="protein sequence ID" value="MDF0602266.1"/>
    <property type="molecule type" value="Genomic_DNA"/>
</dbReference>
<proteinExistence type="inferred from homology"/>
<evidence type="ECO:0000256" key="11">
    <source>
        <dbReference type="NCBIfam" id="TIGR00215"/>
    </source>
</evidence>
<keyword evidence="9" id="KW-0443">Lipid metabolism</keyword>
<comment type="function">
    <text evidence="1">Condensation of UDP-2,3-diacylglucosamine and 2,3-diacylglucosamine-1-phosphate to form lipid A disaccharide, a precursor of lipid A, a phosphorylated glycolipid that anchors the lipopolysaccharide to the outer membrane of the cell.</text>
</comment>
<gene>
    <name evidence="12" type="primary">lpxB</name>
    <name evidence="12" type="ORF">P1J78_16115</name>
</gene>
<evidence type="ECO:0000256" key="9">
    <source>
        <dbReference type="ARBA" id="ARBA00023098"/>
    </source>
</evidence>
<dbReference type="GO" id="GO:0008915">
    <property type="term" value="F:lipid-A-disaccharide synthase activity"/>
    <property type="evidence" value="ECO:0007669"/>
    <property type="project" value="UniProtKB-UniRule"/>
</dbReference>
<evidence type="ECO:0000256" key="8">
    <source>
        <dbReference type="ARBA" id="ARBA00022679"/>
    </source>
</evidence>
<dbReference type="Pfam" id="PF02684">
    <property type="entry name" value="LpxB"/>
    <property type="match status" value="1"/>
</dbReference>
<accession>A0AAE3NUI9</accession>
<evidence type="ECO:0000256" key="7">
    <source>
        <dbReference type="ARBA" id="ARBA00022676"/>
    </source>
</evidence>
<evidence type="ECO:0000256" key="5">
    <source>
        <dbReference type="ARBA" id="ARBA00022516"/>
    </source>
</evidence>
<evidence type="ECO:0000256" key="1">
    <source>
        <dbReference type="ARBA" id="ARBA00002056"/>
    </source>
</evidence>
<comment type="caution">
    <text evidence="12">The sequence shown here is derived from an EMBL/GenBank/DDBJ whole genome shotgun (WGS) entry which is preliminary data.</text>
</comment>
<dbReference type="InterPro" id="IPR003835">
    <property type="entry name" value="Glyco_trans_19"/>
</dbReference>
<keyword evidence="7 12" id="KW-0328">Glycosyltransferase</keyword>
<sequence length="391" mass="41833">MRVFVLAGEASGDRLGAAAMQGLKTLVPDVTFDGIGGGAMQAEGLTSRFPMEELSVMGLAEVLPRVPQLKRRIAQTVQWVLETKPDVLLTIDSPDFSLRVARRVREHSDIRCVHYVAPTVWAWRAGRAAKMAKHVDQVLALFPFEPPYMEAEGLRCDFVGHPVVTEPVPGADDIAAFRAAEGLGDAPLLLVLPGSRRGEVSRLAPVFGEALRPVLKRHPEMRVVVPAAAGVAGAVIEAVRSWPGDPLVLDPRGLTDAEAGARKRAAFAAAEAALAASGTVSLELASTATPMVIAYDMNWLTWQIASRMVRLDSVTLVNLVSKEKAIPEFIGPACRPEPVSKALLTLVDDPAARAAQHEAMRLTMDALGRRDDPPGLRAARAILDGLGRAVV</sequence>
<keyword evidence="6" id="KW-0441">Lipid A biosynthesis</keyword>
<dbReference type="NCBIfam" id="TIGR00215">
    <property type="entry name" value="lpxB"/>
    <property type="match status" value="1"/>
</dbReference>
<organism evidence="12 13">
    <name type="scientific">Psychromarinibacter sediminicola</name>
    <dbReference type="NCBI Taxonomy" id="3033385"/>
    <lineage>
        <taxon>Bacteria</taxon>
        <taxon>Pseudomonadati</taxon>
        <taxon>Pseudomonadota</taxon>
        <taxon>Alphaproteobacteria</taxon>
        <taxon>Rhodobacterales</taxon>
        <taxon>Paracoccaceae</taxon>
        <taxon>Psychromarinibacter</taxon>
    </lineage>
</organism>
<evidence type="ECO:0000256" key="2">
    <source>
        <dbReference type="ARBA" id="ARBA00007868"/>
    </source>
</evidence>
<dbReference type="RefSeq" id="WP_275568396.1">
    <property type="nucleotide sequence ID" value="NZ_JARGYC010000045.1"/>
</dbReference>
<evidence type="ECO:0000313" key="12">
    <source>
        <dbReference type="EMBL" id="MDF0602266.1"/>
    </source>
</evidence>
<keyword evidence="5" id="KW-0444">Lipid biosynthesis</keyword>
<dbReference type="SUPFAM" id="SSF53756">
    <property type="entry name" value="UDP-Glycosyltransferase/glycogen phosphorylase"/>
    <property type="match status" value="1"/>
</dbReference>
<dbReference type="AlphaFoldDB" id="A0AAE3NUI9"/>
<dbReference type="PANTHER" id="PTHR30372:SF4">
    <property type="entry name" value="LIPID-A-DISACCHARIDE SYNTHASE, MITOCHONDRIAL-RELATED"/>
    <property type="match status" value="1"/>
</dbReference>
<evidence type="ECO:0000256" key="10">
    <source>
        <dbReference type="ARBA" id="ARBA00048975"/>
    </source>
</evidence>
<dbReference type="Proteomes" id="UP001220964">
    <property type="component" value="Unassembled WGS sequence"/>
</dbReference>
<comment type="similarity">
    <text evidence="2">Belongs to the LpxB family.</text>
</comment>
<evidence type="ECO:0000256" key="6">
    <source>
        <dbReference type="ARBA" id="ARBA00022556"/>
    </source>
</evidence>
<evidence type="ECO:0000256" key="4">
    <source>
        <dbReference type="ARBA" id="ARBA00020902"/>
    </source>
</evidence>
<name>A0AAE3NUI9_9RHOB</name>
<evidence type="ECO:0000256" key="3">
    <source>
        <dbReference type="ARBA" id="ARBA00012687"/>
    </source>
</evidence>
<comment type="catalytic activity">
    <reaction evidence="10">
        <text>a lipid X + a UDP-2-N,3-O-bis[(3R)-3-hydroxyacyl]-alpha-D-glucosamine = a lipid A disaccharide + UDP + H(+)</text>
        <dbReference type="Rhea" id="RHEA:67828"/>
        <dbReference type="ChEBI" id="CHEBI:15378"/>
        <dbReference type="ChEBI" id="CHEBI:58223"/>
        <dbReference type="ChEBI" id="CHEBI:137748"/>
        <dbReference type="ChEBI" id="CHEBI:176338"/>
        <dbReference type="ChEBI" id="CHEBI:176343"/>
        <dbReference type="EC" id="2.4.1.182"/>
    </reaction>
</comment>
<dbReference type="PANTHER" id="PTHR30372">
    <property type="entry name" value="LIPID-A-DISACCHARIDE SYNTHASE"/>
    <property type="match status" value="1"/>
</dbReference>
<keyword evidence="13" id="KW-1185">Reference proteome</keyword>
<protein>
    <recommendedName>
        <fullName evidence="4 11">Lipid-A-disaccharide synthase</fullName>
        <ecNumber evidence="3 11">2.4.1.182</ecNumber>
    </recommendedName>
</protein>
<dbReference type="GO" id="GO:0016020">
    <property type="term" value="C:membrane"/>
    <property type="evidence" value="ECO:0007669"/>
    <property type="project" value="GOC"/>
</dbReference>
<dbReference type="EC" id="2.4.1.182" evidence="3 11"/>
<dbReference type="GO" id="GO:0005543">
    <property type="term" value="F:phospholipid binding"/>
    <property type="evidence" value="ECO:0007669"/>
    <property type="project" value="TreeGrafter"/>
</dbReference>
<dbReference type="GO" id="GO:0009245">
    <property type="term" value="P:lipid A biosynthetic process"/>
    <property type="evidence" value="ECO:0007669"/>
    <property type="project" value="UniProtKB-UniRule"/>
</dbReference>